<keyword evidence="5" id="KW-0067">ATP-binding</keyword>
<evidence type="ECO:0000256" key="5">
    <source>
        <dbReference type="ARBA" id="ARBA00022840"/>
    </source>
</evidence>
<feature type="compositionally biased region" description="Gly residues" evidence="6">
    <location>
        <begin position="973"/>
        <end position="985"/>
    </location>
</feature>
<feature type="compositionally biased region" description="Basic and acidic residues" evidence="6">
    <location>
        <begin position="212"/>
        <end position="230"/>
    </location>
</feature>
<evidence type="ECO:0000259" key="8">
    <source>
        <dbReference type="PROSITE" id="PS51194"/>
    </source>
</evidence>
<keyword evidence="3" id="KW-0378">Hydrolase</keyword>
<feature type="compositionally biased region" description="Basic and acidic residues" evidence="6">
    <location>
        <begin position="96"/>
        <end position="120"/>
    </location>
</feature>
<evidence type="ECO:0000256" key="3">
    <source>
        <dbReference type="ARBA" id="ARBA00022801"/>
    </source>
</evidence>
<evidence type="ECO:0000313" key="9">
    <source>
        <dbReference type="EMBL" id="ETN72523.1"/>
    </source>
</evidence>
<dbReference type="GO" id="GO:0016787">
    <property type="term" value="F:hydrolase activity"/>
    <property type="evidence" value="ECO:0007669"/>
    <property type="project" value="UniProtKB-KW"/>
</dbReference>
<dbReference type="InterPro" id="IPR014001">
    <property type="entry name" value="Helicase_ATP-bd"/>
</dbReference>
<feature type="region of interest" description="Disordered" evidence="6">
    <location>
        <begin position="27"/>
        <end position="332"/>
    </location>
</feature>
<evidence type="ECO:0000256" key="1">
    <source>
        <dbReference type="ARBA" id="ARBA00012552"/>
    </source>
</evidence>
<dbReference type="OrthoDB" id="5871318at2759"/>
<evidence type="ECO:0000313" key="10">
    <source>
        <dbReference type="Proteomes" id="UP000053676"/>
    </source>
</evidence>
<feature type="domain" description="Helicase C-terminal" evidence="8">
    <location>
        <begin position="766"/>
        <end position="927"/>
    </location>
</feature>
<evidence type="ECO:0000259" key="7">
    <source>
        <dbReference type="PROSITE" id="PS51192"/>
    </source>
</evidence>
<evidence type="ECO:0000256" key="2">
    <source>
        <dbReference type="ARBA" id="ARBA00022741"/>
    </source>
</evidence>
<dbReference type="InterPro" id="IPR001650">
    <property type="entry name" value="Helicase_C-like"/>
</dbReference>
<feature type="compositionally biased region" description="Basic and acidic residues" evidence="6">
    <location>
        <begin position="45"/>
        <end position="72"/>
    </location>
</feature>
<gene>
    <name evidence="9" type="ORF">NECAME_13832</name>
</gene>
<feature type="region of interest" description="Disordered" evidence="6">
    <location>
        <begin position="973"/>
        <end position="1028"/>
    </location>
</feature>
<feature type="compositionally biased region" description="Basic and acidic residues" evidence="6">
    <location>
        <begin position="390"/>
        <end position="403"/>
    </location>
</feature>
<dbReference type="OMA" id="GQDRMES"/>
<feature type="compositionally biased region" description="Basic and acidic residues" evidence="6">
    <location>
        <begin position="299"/>
        <end position="315"/>
    </location>
</feature>
<proteinExistence type="predicted"/>
<organism evidence="9 10">
    <name type="scientific">Necator americanus</name>
    <name type="common">Human hookworm</name>
    <dbReference type="NCBI Taxonomy" id="51031"/>
    <lineage>
        <taxon>Eukaryota</taxon>
        <taxon>Metazoa</taxon>
        <taxon>Ecdysozoa</taxon>
        <taxon>Nematoda</taxon>
        <taxon>Chromadorea</taxon>
        <taxon>Rhabditida</taxon>
        <taxon>Rhabditina</taxon>
        <taxon>Rhabditomorpha</taxon>
        <taxon>Strongyloidea</taxon>
        <taxon>Ancylostomatidae</taxon>
        <taxon>Bunostominae</taxon>
        <taxon>Necator</taxon>
    </lineage>
</organism>
<dbReference type="InterPro" id="IPR027417">
    <property type="entry name" value="P-loop_NTPase"/>
</dbReference>
<dbReference type="PROSITE" id="PS51194">
    <property type="entry name" value="HELICASE_CTER"/>
    <property type="match status" value="1"/>
</dbReference>
<evidence type="ECO:0000256" key="6">
    <source>
        <dbReference type="SAM" id="MobiDB-lite"/>
    </source>
</evidence>
<dbReference type="STRING" id="51031.W2SSN1"/>
<feature type="domain" description="Helicase ATP-binding" evidence="7">
    <location>
        <begin position="558"/>
        <end position="740"/>
    </location>
</feature>
<dbReference type="GO" id="GO:0005524">
    <property type="term" value="F:ATP binding"/>
    <property type="evidence" value="ECO:0007669"/>
    <property type="project" value="UniProtKB-KW"/>
</dbReference>
<name>W2SSN1_NECAM</name>
<dbReference type="Pfam" id="PF00271">
    <property type="entry name" value="Helicase_C"/>
    <property type="match status" value="1"/>
</dbReference>
<dbReference type="AlphaFoldDB" id="W2SSN1"/>
<dbReference type="KEGG" id="nai:NECAME_13832"/>
<keyword evidence="10" id="KW-1185">Reference proteome</keyword>
<accession>W2SSN1</accession>
<keyword evidence="2" id="KW-0547">Nucleotide-binding</keyword>
<dbReference type="PANTHER" id="PTHR47958">
    <property type="entry name" value="ATP-DEPENDENT RNA HELICASE DBP3"/>
    <property type="match status" value="1"/>
</dbReference>
<dbReference type="GO" id="GO:0003676">
    <property type="term" value="F:nucleic acid binding"/>
    <property type="evidence" value="ECO:0007669"/>
    <property type="project" value="InterPro"/>
</dbReference>
<dbReference type="GO" id="GO:0003724">
    <property type="term" value="F:RNA helicase activity"/>
    <property type="evidence" value="ECO:0007669"/>
    <property type="project" value="UniProtKB-EC"/>
</dbReference>
<feature type="compositionally biased region" description="Basic and acidic residues" evidence="6">
    <location>
        <begin position="154"/>
        <end position="203"/>
    </location>
</feature>
<dbReference type="SUPFAM" id="SSF52540">
    <property type="entry name" value="P-loop containing nucleoside triphosphate hydrolases"/>
    <property type="match status" value="1"/>
</dbReference>
<dbReference type="InterPro" id="IPR011545">
    <property type="entry name" value="DEAD/DEAH_box_helicase_dom"/>
</dbReference>
<dbReference type="Gene3D" id="3.40.50.300">
    <property type="entry name" value="P-loop containing nucleotide triphosphate hydrolases"/>
    <property type="match status" value="2"/>
</dbReference>
<feature type="non-terminal residue" evidence="9">
    <location>
        <position position="1"/>
    </location>
</feature>
<dbReference type="EC" id="3.6.4.13" evidence="1"/>
<feature type="compositionally biased region" description="Basic and acidic residues" evidence="6">
    <location>
        <begin position="1006"/>
        <end position="1019"/>
    </location>
</feature>
<evidence type="ECO:0000256" key="4">
    <source>
        <dbReference type="ARBA" id="ARBA00022806"/>
    </source>
</evidence>
<dbReference type="Proteomes" id="UP000053676">
    <property type="component" value="Unassembled WGS sequence"/>
</dbReference>
<keyword evidence="4 9" id="KW-0347">Helicase</keyword>
<reference evidence="10" key="1">
    <citation type="journal article" date="2014" name="Nat. Genet.">
        <title>Genome of the human hookworm Necator americanus.</title>
        <authorList>
            <person name="Tang Y.T."/>
            <person name="Gao X."/>
            <person name="Rosa B.A."/>
            <person name="Abubucker S."/>
            <person name="Hallsworth-Pepin K."/>
            <person name="Martin J."/>
            <person name="Tyagi R."/>
            <person name="Heizer E."/>
            <person name="Zhang X."/>
            <person name="Bhonagiri-Palsikar V."/>
            <person name="Minx P."/>
            <person name="Warren W.C."/>
            <person name="Wang Q."/>
            <person name="Zhan B."/>
            <person name="Hotez P.J."/>
            <person name="Sternberg P.W."/>
            <person name="Dougall A."/>
            <person name="Gaze S.T."/>
            <person name="Mulvenna J."/>
            <person name="Sotillo J."/>
            <person name="Ranganathan S."/>
            <person name="Rabelo E.M."/>
            <person name="Wilson R.K."/>
            <person name="Felgner P.L."/>
            <person name="Bethony J."/>
            <person name="Hawdon J.M."/>
            <person name="Gasser R.B."/>
            <person name="Loukas A."/>
            <person name="Mitreva M."/>
        </authorList>
    </citation>
    <scope>NUCLEOTIDE SEQUENCE [LARGE SCALE GENOMIC DNA]</scope>
</reference>
<dbReference type="SMART" id="SM00487">
    <property type="entry name" value="DEXDc"/>
    <property type="match status" value="1"/>
</dbReference>
<dbReference type="PROSITE" id="PS51192">
    <property type="entry name" value="HELICASE_ATP_BIND_1"/>
    <property type="match status" value="1"/>
</dbReference>
<dbReference type="Pfam" id="PF00270">
    <property type="entry name" value="DEAD"/>
    <property type="match status" value="1"/>
</dbReference>
<feature type="region of interest" description="Disordered" evidence="6">
    <location>
        <begin position="371"/>
        <end position="417"/>
    </location>
</feature>
<protein>
    <recommendedName>
        <fullName evidence="1">RNA helicase</fullName>
        <ecNumber evidence="1">3.6.4.13</ecNumber>
    </recommendedName>
</protein>
<feature type="compositionally biased region" description="Basic and acidic residues" evidence="6">
    <location>
        <begin position="244"/>
        <end position="270"/>
    </location>
</feature>
<dbReference type="CDD" id="cd18787">
    <property type="entry name" value="SF2_C_DEAD"/>
    <property type="match status" value="1"/>
</dbReference>
<sequence>SRRFNDDSQDREFQEISVSICYCFSGRQSDDVRQQEGNGRSRFSAPRESERENSRPFIRNREGSGQRNERFGGEVPAFGRSMMKGSEDGFGSNPGRDNRQDGYSRGYQSERRNRGDSFSERDDDWGNDCRKNVIRSSNYTNNRGDDSYQGIRRSGFDRNPDRPSNRREYDADGRDRNSQRETRDYFQHDRREGRGLRSDDPREYQNNGTGFNRREAFQKHGFNEFGHPEAGRGYNRGVSGSDSFNDRGRPLGDSRRRFDDDGFASRKVEQNRYANDQYDGDRNSGGGFGFQRENSGIFERNRRNSPTDRSRRGGRNEIGFQPRRDDRYAEDSYGDNRYGDRSRQFYFHAVFRFCLPHIDFFQGGSRKEFNKRDDGGGFGSDFGTSSGFRGDQKSSRYERDRGVGEGNSYEFGSGFGGRNDSSFGEGKSFGFGGSRFDENNSSGFGGGHSSGFGSFTRADRDRQGYREFIAGGTGVEEKKRAPRDWNPEVNSIETLFERDALNAEHFQKDQDDPVTTEGDDENLQISTWENSGLHPQLIKTCLEKCRYSFVRPIQAATIPLILRGKDVMGHAETGGGKTAAFVLPILHYIMSLDDNARDSRGGKILALVVAPTRELAKQLFDSFRKHAFETDVKCCVAYGEIPRWKNLSDIHQGCDVLIGTSGRLMDFIQKRDVNVTKVKFLVLDEADMLLRDGRDSHLESILRNPVFPPVEARQTLLFSATFPPNVERFAGEVLKRNFVKISNGARGRANNRVSQQFIRADGVCGKNEQLFGMLEEQRDKLARDGTVMRTLVFVGTKKQADFVAFMLTGKGIKAASINGDRPQNERERVIKQFREGVVTVLVGTDVCQRGLDIPALEQVINYDMPNGSPEEARDKYIHRIGRTGRLYNGVAITFVDSGFNDRDAMKLMVDVAKESGQEVPQWLEELCKTDSFSRAGFGAAAGGTSGFGTSSSFGGGFGENSFGSGGGFGGLGDGFGGGDGGGGFGEVPKMDKHDNSASINPASEESSNKEKTKEEKNPADDDGDDGDW</sequence>
<dbReference type="SMART" id="SM00490">
    <property type="entry name" value="HELICc"/>
    <property type="match status" value="1"/>
</dbReference>
<dbReference type="EMBL" id="KI663966">
    <property type="protein sequence ID" value="ETN72523.1"/>
    <property type="molecule type" value="Genomic_DNA"/>
</dbReference>